<gene>
    <name evidence="1" type="ORF">CI104_12365</name>
</gene>
<protein>
    <submittedName>
        <fullName evidence="1">Uncharacterized protein</fullName>
    </submittedName>
</protein>
<proteinExistence type="predicted"/>
<evidence type="ECO:0000313" key="2">
    <source>
        <dbReference type="Proteomes" id="UP000215286"/>
    </source>
</evidence>
<evidence type="ECO:0000313" key="1">
    <source>
        <dbReference type="EMBL" id="AST79802.1"/>
    </source>
</evidence>
<keyword evidence="2" id="KW-1185">Reference proteome</keyword>
<organism evidence="1 2">
    <name type="scientific">Citrobacter farmeri</name>
    <dbReference type="NCBI Taxonomy" id="67824"/>
    <lineage>
        <taxon>Bacteria</taxon>
        <taxon>Pseudomonadati</taxon>
        <taxon>Pseudomonadota</taxon>
        <taxon>Gammaproteobacteria</taxon>
        <taxon>Enterobacterales</taxon>
        <taxon>Enterobacteriaceae</taxon>
        <taxon>Citrobacter</taxon>
    </lineage>
</organism>
<dbReference type="EMBL" id="CP022695">
    <property type="protein sequence ID" value="AST79802.1"/>
    <property type="molecule type" value="Genomic_DNA"/>
</dbReference>
<sequence>MTPALRDGSRCLTKSQKHDINHKKREVNKNTKDFCRFNNNMAGGSREQTLPRGEINALPLSDRQQRLKPEQ</sequence>
<accession>A0ACA8D6M0</accession>
<reference evidence="1" key="1">
    <citation type="submission" date="2017-08" db="EMBL/GenBank/DDBJ databases">
        <title>Real-time genomic and epidemiological investigation of a multi-institutional outbreak of KPC-producing Enterobacteriaceae reveals complex transmission dynamics and informs management responses.</title>
        <authorList>
            <person name="Kwong J.C."/>
            <person name="Lane C."/>
            <person name="Romanes F."/>
            <person name="Goncalves da Silva A."/>
            <person name="Easton M."/>
            <person name="Cronin K."/>
            <person name="Waters M.J."/>
            <person name="Tomita T."/>
            <person name="Stevens K."/>
            <person name="Schultz M.B."/>
            <person name="Baines S.L."/>
            <person name="Sherry N.L."/>
            <person name="Carter G."/>
            <person name="Mu A."/>
            <person name="Sait M."/>
            <person name="Ballard S.A."/>
            <person name="Seemann T."/>
            <person name="Stinear T.P."/>
            <person name="Howden B.P."/>
        </authorList>
    </citation>
    <scope>NUCLEOTIDE SEQUENCE</scope>
    <source>
        <strain evidence="1">AUSMDU00008141</strain>
    </source>
</reference>
<name>A0ACA8D6M0_9ENTR</name>
<dbReference type="Proteomes" id="UP000215286">
    <property type="component" value="Chromosome"/>
</dbReference>